<sequence>METAVLAGLSILWLLGRLLLRQKSPGPLPPGPKGKPIIGNLADLPPPGTQEWKHWLGFKKLYGPISSITILGQTIVILNDSRIAFDLFDKRSTIYSSRPRMTFAGEIVGWSNIMAMQPYNARFRAYRKAMHRVLGSKVSTARFNDLQDLEVRRFLLRVLESPKDLIQHIRTEAGAVILKIAYGYTIEPHGRDPLVDLANEAMDHFSAAGCPGRWLVDTIPALKYIPAWFPGASFKRTGLAWRKNLLAVVEKPYEMVRAQMRVGTHIPSYLSSLLEEKKNLTEEDDLVAKWTAGALYTGGADTTVSTLSTFYLAMALHPHIQQKAYEELDRVLGPYTLPTYSDREKLPYIDAIVKEALRWHPVAPMGIPHLCTEDDIYDGYWIPKGAVVMPNIWSFMHDPTTYPNPTDFNPDRYLSSTPAPDPHTMAFGFGRRICPGRLLADNTLFLSIAKSLAVFRVSRTEETGQGLGFLPGVVSHPAPFGVDVRVRSELHEEVVREVDIF</sequence>
<dbReference type="CDD" id="cd11065">
    <property type="entry name" value="CYP64-like"/>
    <property type="match status" value="1"/>
</dbReference>
<name>A0A319CUK9_9EURO</name>
<evidence type="ECO:0000256" key="6">
    <source>
        <dbReference type="RuleBase" id="RU000461"/>
    </source>
</evidence>
<evidence type="ECO:0000256" key="2">
    <source>
        <dbReference type="ARBA" id="ARBA00022723"/>
    </source>
</evidence>
<dbReference type="GO" id="GO:0004497">
    <property type="term" value="F:monooxygenase activity"/>
    <property type="evidence" value="ECO:0007669"/>
    <property type="project" value="UniProtKB-KW"/>
</dbReference>
<keyword evidence="5 6" id="KW-0349">Heme</keyword>
<feature type="binding site" description="axial binding residue" evidence="5">
    <location>
        <position position="434"/>
    </location>
    <ligand>
        <name>heme</name>
        <dbReference type="ChEBI" id="CHEBI:30413"/>
    </ligand>
    <ligandPart>
        <name>Fe</name>
        <dbReference type="ChEBI" id="CHEBI:18248"/>
    </ligandPart>
</feature>
<keyword evidence="7" id="KW-0732">Signal</keyword>
<evidence type="ECO:0000256" key="1">
    <source>
        <dbReference type="ARBA" id="ARBA00010617"/>
    </source>
</evidence>
<keyword evidence="6" id="KW-0503">Monooxygenase</keyword>
<organism evidence="8 9">
    <name type="scientific">Aspergillus ellipticus CBS 707.79</name>
    <dbReference type="NCBI Taxonomy" id="1448320"/>
    <lineage>
        <taxon>Eukaryota</taxon>
        <taxon>Fungi</taxon>
        <taxon>Dikarya</taxon>
        <taxon>Ascomycota</taxon>
        <taxon>Pezizomycotina</taxon>
        <taxon>Eurotiomycetes</taxon>
        <taxon>Eurotiomycetidae</taxon>
        <taxon>Eurotiales</taxon>
        <taxon>Aspergillaceae</taxon>
        <taxon>Aspergillus</taxon>
        <taxon>Aspergillus subgen. Circumdati</taxon>
    </lineage>
</organism>
<evidence type="ECO:0000313" key="9">
    <source>
        <dbReference type="Proteomes" id="UP000247810"/>
    </source>
</evidence>
<accession>A0A319CUK9</accession>
<dbReference type="Gene3D" id="1.10.630.10">
    <property type="entry name" value="Cytochrome P450"/>
    <property type="match status" value="1"/>
</dbReference>
<dbReference type="STRING" id="1448320.A0A319CUK9"/>
<evidence type="ECO:0000313" key="8">
    <source>
        <dbReference type="EMBL" id="PYH88101.1"/>
    </source>
</evidence>
<dbReference type="PRINTS" id="PR00463">
    <property type="entry name" value="EP450I"/>
</dbReference>
<evidence type="ECO:0000256" key="7">
    <source>
        <dbReference type="SAM" id="SignalP"/>
    </source>
</evidence>
<dbReference type="GO" id="GO:0005506">
    <property type="term" value="F:iron ion binding"/>
    <property type="evidence" value="ECO:0007669"/>
    <property type="project" value="InterPro"/>
</dbReference>
<protein>
    <submittedName>
        <fullName evidence="8">Cytochrome P450</fullName>
    </submittedName>
</protein>
<dbReference type="GO" id="GO:0020037">
    <property type="term" value="F:heme binding"/>
    <property type="evidence" value="ECO:0007669"/>
    <property type="project" value="InterPro"/>
</dbReference>
<dbReference type="InterPro" id="IPR036396">
    <property type="entry name" value="Cyt_P450_sf"/>
</dbReference>
<dbReference type="InterPro" id="IPR002401">
    <property type="entry name" value="Cyt_P450_E_grp-I"/>
</dbReference>
<dbReference type="SUPFAM" id="SSF48264">
    <property type="entry name" value="Cytochrome P450"/>
    <property type="match status" value="1"/>
</dbReference>
<dbReference type="PANTHER" id="PTHR46300">
    <property type="entry name" value="P450, PUTATIVE (EUROFUNG)-RELATED-RELATED"/>
    <property type="match status" value="1"/>
</dbReference>
<dbReference type="OrthoDB" id="2789670at2759"/>
<keyword evidence="3 6" id="KW-0560">Oxidoreductase</keyword>
<dbReference type="VEuPathDB" id="FungiDB:BO71DRAFT_454280"/>
<dbReference type="InterPro" id="IPR050364">
    <property type="entry name" value="Cytochrome_P450_fung"/>
</dbReference>
<evidence type="ECO:0000256" key="3">
    <source>
        <dbReference type="ARBA" id="ARBA00023002"/>
    </source>
</evidence>
<dbReference type="Pfam" id="PF00067">
    <property type="entry name" value="p450"/>
    <property type="match status" value="1"/>
</dbReference>
<gene>
    <name evidence="8" type="ORF">BO71DRAFT_454280</name>
</gene>
<dbReference type="InterPro" id="IPR001128">
    <property type="entry name" value="Cyt_P450"/>
</dbReference>
<dbReference type="InterPro" id="IPR017972">
    <property type="entry name" value="Cyt_P450_CS"/>
</dbReference>
<reference evidence="8 9" key="1">
    <citation type="submission" date="2018-02" db="EMBL/GenBank/DDBJ databases">
        <title>The genomes of Aspergillus section Nigri reveals drivers in fungal speciation.</title>
        <authorList>
            <consortium name="DOE Joint Genome Institute"/>
            <person name="Vesth T.C."/>
            <person name="Nybo J."/>
            <person name="Theobald S."/>
            <person name="Brandl J."/>
            <person name="Frisvad J.C."/>
            <person name="Nielsen K.F."/>
            <person name="Lyhne E.K."/>
            <person name="Kogle M.E."/>
            <person name="Kuo A."/>
            <person name="Riley R."/>
            <person name="Clum A."/>
            <person name="Nolan M."/>
            <person name="Lipzen A."/>
            <person name="Salamov A."/>
            <person name="Henrissat B."/>
            <person name="Wiebenga A."/>
            <person name="De vries R.P."/>
            <person name="Grigoriev I.V."/>
            <person name="Mortensen U.H."/>
            <person name="Andersen M.R."/>
            <person name="Baker S.E."/>
        </authorList>
    </citation>
    <scope>NUCLEOTIDE SEQUENCE [LARGE SCALE GENOMIC DNA]</scope>
    <source>
        <strain evidence="8 9">CBS 707.79</strain>
    </source>
</reference>
<dbReference type="Proteomes" id="UP000247810">
    <property type="component" value="Unassembled WGS sequence"/>
</dbReference>
<proteinExistence type="inferred from homology"/>
<comment type="cofactor">
    <cofactor evidence="5">
        <name>heme</name>
        <dbReference type="ChEBI" id="CHEBI:30413"/>
    </cofactor>
</comment>
<dbReference type="PROSITE" id="PS00086">
    <property type="entry name" value="CYTOCHROME_P450"/>
    <property type="match status" value="1"/>
</dbReference>
<dbReference type="GO" id="GO:0016705">
    <property type="term" value="F:oxidoreductase activity, acting on paired donors, with incorporation or reduction of molecular oxygen"/>
    <property type="evidence" value="ECO:0007669"/>
    <property type="project" value="InterPro"/>
</dbReference>
<evidence type="ECO:0000256" key="4">
    <source>
        <dbReference type="ARBA" id="ARBA00023004"/>
    </source>
</evidence>
<keyword evidence="9" id="KW-1185">Reference proteome</keyword>
<comment type="similarity">
    <text evidence="1 6">Belongs to the cytochrome P450 family.</text>
</comment>
<dbReference type="PANTHER" id="PTHR46300:SF12">
    <property type="entry name" value="P450, PUTATIVE (EUROFUNG)-RELATED"/>
    <property type="match status" value="1"/>
</dbReference>
<feature type="chain" id="PRO_5016379227" evidence="7">
    <location>
        <begin position="22"/>
        <end position="501"/>
    </location>
</feature>
<dbReference type="EMBL" id="KZ826127">
    <property type="protein sequence ID" value="PYH88101.1"/>
    <property type="molecule type" value="Genomic_DNA"/>
</dbReference>
<dbReference type="AlphaFoldDB" id="A0A319CUK9"/>
<feature type="signal peptide" evidence="7">
    <location>
        <begin position="1"/>
        <end position="21"/>
    </location>
</feature>
<dbReference type="PRINTS" id="PR00385">
    <property type="entry name" value="P450"/>
</dbReference>
<keyword evidence="4 5" id="KW-0408">Iron</keyword>
<evidence type="ECO:0000256" key="5">
    <source>
        <dbReference type="PIRSR" id="PIRSR602401-1"/>
    </source>
</evidence>
<keyword evidence="2 5" id="KW-0479">Metal-binding</keyword>